<feature type="transmembrane region" description="Helical" evidence="1">
    <location>
        <begin position="56"/>
        <end position="77"/>
    </location>
</feature>
<evidence type="ECO:0000313" key="3">
    <source>
        <dbReference type="Proteomes" id="UP000594638"/>
    </source>
</evidence>
<comment type="caution">
    <text evidence="2">The sequence shown here is derived from an EMBL/GenBank/DDBJ whole genome shotgun (WGS) entry which is preliminary data.</text>
</comment>
<accession>A0A8S0QEM2</accession>
<dbReference type="Proteomes" id="UP000594638">
    <property type="component" value="Unassembled WGS sequence"/>
</dbReference>
<dbReference type="PANTHER" id="PTHR33306">
    <property type="entry name" value="EXPRESSED PROTEIN-RELATED-RELATED"/>
    <property type="match status" value="1"/>
</dbReference>
<keyword evidence="1" id="KW-1133">Transmembrane helix</keyword>
<evidence type="ECO:0000313" key="2">
    <source>
        <dbReference type="EMBL" id="CAA2963797.1"/>
    </source>
</evidence>
<keyword evidence="1" id="KW-0812">Transmembrane</keyword>
<name>A0A8S0QEM2_OLEEU</name>
<evidence type="ECO:0000256" key="1">
    <source>
        <dbReference type="SAM" id="Phobius"/>
    </source>
</evidence>
<feature type="transmembrane region" description="Helical" evidence="1">
    <location>
        <begin position="26"/>
        <end position="44"/>
    </location>
</feature>
<reference evidence="2 3" key="1">
    <citation type="submission" date="2019-12" db="EMBL/GenBank/DDBJ databases">
        <authorList>
            <person name="Alioto T."/>
            <person name="Alioto T."/>
            <person name="Gomez Garrido J."/>
        </authorList>
    </citation>
    <scope>NUCLEOTIDE SEQUENCE [LARGE SCALE GENOMIC DNA]</scope>
</reference>
<dbReference type="PANTHER" id="PTHR33306:SF29">
    <property type="match status" value="1"/>
</dbReference>
<sequence>MGWFMRGRRGVSWRDQTLDSISAPPLPLLVFFGLLIMLMFLASYSHYKAEVEKSKMNLKLLFFLLPLLVILMLNFMVDNRWWFYAGISPPAYETVRQEGSAPWGLLLLLVFLLVMVQYQSSIQSSWFRAF</sequence>
<proteinExistence type="predicted"/>
<dbReference type="EMBL" id="CACTIH010001813">
    <property type="protein sequence ID" value="CAA2963797.1"/>
    <property type="molecule type" value="Genomic_DNA"/>
</dbReference>
<gene>
    <name evidence="2" type="ORF">OLEA9_A091982</name>
</gene>
<keyword evidence="3" id="KW-1185">Reference proteome</keyword>
<keyword evidence="1" id="KW-0472">Membrane</keyword>
<protein>
    <submittedName>
        <fullName evidence="2">Uncharacterized protein</fullName>
    </submittedName>
</protein>
<dbReference type="Gramene" id="OE9A091982T1">
    <property type="protein sequence ID" value="OE9A091982C1"/>
    <property type="gene ID" value="OE9A091982"/>
</dbReference>
<organism evidence="2 3">
    <name type="scientific">Olea europaea subsp. europaea</name>
    <dbReference type="NCBI Taxonomy" id="158383"/>
    <lineage>
        <taxon>Eukaryota</taxon>
        <taxon>Viridiplantae</taxon>
        <taxon>Streptophyta</taxon>
        <taxon>Embryophyta</taxon>
        <taxon>Tracheophyta</taxon>
        <taxon>Spermatophyta</taxon>
        <taxon>Magnoliopsida</taxon>
        <taxon>eudicotyledons</taxon>
        <taxon>Gunneridae</taxon>
        <taxon>Pentapetalae</taxon>
        <taxon>asterids</taxon>
        <taxon>lamiids</taxon>
        <taxon>Lamiales</taxon>
        <taxon>Oleaceae</taxon>
        <taxon>Oleeae</taxon>
        <taxon>Olea</taxon>
    </lineage>
</organism>
<dbReference type="AlphaFoldDB" id="A0A8S0QEM2"/>
<feature type="transmembrane region" description="Helical" evidence="1">
    <location>
        <begin position="100"/>
        <end position="118"/>
    </location>
</feature>